<name>A0A1C4DPZ8_9GAMM</name>
<evidence type="ECO:0000313" key="3">
    <source>
        <dbReference type="Proteomes" id="UP000199670"/>
    </source>
</evidence>
<protein>
    <submittedName>
        <fullName evidence="2">Uncharacterized protein</fullName>
    </submittedName>
</protein>
<reference evidence="3" key="1">
    <citation type="submission" date="2016-08" db="EMBL/GenBank/DDBJ databases">
        <authorList>
            <person name="Varghese N."/>
            <person name="Submissions Spin"/>
        </authorList>
    </citation>
    <scope>NUCLEOTIDE SEQUENCE [LARGE SCALE GENOMIC DNA]</scope>
    <source>
        <strain evidence="3">R-53248</strain>
    </source>
</reference>
<organism evidence="2 3">
    <name type="scientific">Gilliamella bombicola</name>
    <dbReference type="NCBI Taxonomy" id="1798182"/>
    <lineage>
        <taxon>Bacteria</taxon>
        <taxon>Pseudomonadati</taxon>
        <taxon>Pseudomonadota</taxon>
        <taxon>Gammaproteobacteria</taxon>
        <taxon>Orbales</taxon>
        <taxon>Orbaceae</taxon>
        <taxon>Gilliamella</taxon>
    </lineage>
</organism>
<accession>A0A1C4DPZ8</accession>
<gene>
    <name evidence="2" type="ORF">GA0061081_12023</name>
</gene>
<proteinExistence type="predicted"/>
<dbReference type="AlphaFoldDB" id="A0A1C4DPZ8"/>
<dbReference type="Proteomes" id="UP000199670">
    <property type="component" value="Unassembled WGS sequence"/>
</dbReference>
<feature type="region of interest" description="Disordered" evidence="1">
    <location>
        <begin position="138"/>
        <end position="167"/>
    </location>
</feature>
<dbReference type="EMBL" id="FMAQ01000020">
    <property type="protein sequence ID" value="SCC33285.1"/>
    <property type="molecule type" value="Genomic_DNA"/>
</dbReference>
<feature type="compositionally biased region" description="Basic and acidic residues" evidence="1">
    <location>
        <begin position="158"/>
        <end position="167"/>
    </location>
</feature>
<evidence type="ECO:0000256" key="1">
    <source>
        <dbReference type="SAM" id="MobiDB-lite"/>
    </source>
</evidence>
<keyword evidence="3" id="KW-1185">Reference proteome</keyword>
<evidence type="ECO:0000313" key="2">
    <source>
        <dbReference type="EMBL" id="SCC33285.1"/>
    </source>
</evidence>
<sequence length="167" mass="17939">MKFPLGNIIGFVELDVLVEGVIVLPFGNSIAKKVSVSVAFVCPPSNVKYGALPSITLEVHAMNGCEQGVNATEPCVYDNNNNDAKNNSDLDNNEALNHNGGLYTNGGFNNLLDIDDNFAEEVADDLTKEVSENVVEESAENIASKNRDDGADFATRNDLADENKNCV</sequence>